<dbReference type="Proteomes" id="UP000277811">
    <property type="component" value="Unassembled WGS sequence"/>
</dbReference>
<gene>
    <name evidence="4" type="ORF">LUCI_2856</name>
</gene>
<dbReference type="InterPro" id="IPR036331">
    <property type="entry name" value="Chagasin-like_sf"/>
</dbReference>
<accession>A0A498R876</accession>
<sequence length="108" mass="12121">MKLIDVFESDYGQIIILPMDATLRVFLEEKPSTGYRWQVEGRSNCLKMVSHEFLAKSDPAIGAGGTAVFYFKPVKPGYCSLSLKLWRSWEGDKSIIKQFQIAVSVISG</sequence>
<keyword evidence="1" id="KW-0646">Protease inhibitor</keyword>
<dbReference type="GO" id="GO:0004869">
    <property type="term" value="F:cysteine-type endopeptidase inhibitor activity"/>
    <property type="evidence" value="ECO:0007669"/>
    <property type="project" value="UniProtKB-KW"/>
</dbReference>
<dbReference type="EMBL" id="UPPP01000076">
    <property type="protein sequence ID" value="VBB07591.1"/>
    <property type="molecule type" value="Genomic_DNA"/>
</dbReference>
<dbReference type="AlphaFoldDB" id="A0A498R876"/>
<evidence type="ECO:0000259" key="3">
    <source>
        <dbReference type="Pfam" id="PF09394"/>
    </source>
</evidence>
<dbReference type="PANTHER" id="PTHR36530:SF1">
    <property type="entry name" value="AMOEBIASIN-1"/>
    <property type="match status" value="1"/>
</dbReference>
<evidence type="ECO:0000256" key="1">
    <source>
        <dbReference type="ARBA" id="ARBA00022690"/>
    </source>
</evidence>
<evidence type="ECO:0000313" key="5">
    <source>
        <dbReference type="Proteomes" id="UP000277811"/>
    </source>
</evidence>
<name>A0A498R876_9FIRM</name>
<dbReference type="Gene3D" id="2.60.40.2020">
    <property type="match status" value="1"/>
</dbReference>
<dbReference type="RefSeq" id="WP_122628519.1">
    <property type="nucleotide sequence ID" value="NZ_UPPP01000076.1"/>
</dbReference>
<evidence type="ECO:0000313" key="4">
    <source>
        <dbReference type="EMBL" id="VBB07591.1"/>
    </source>
</evidence>
<dbReference type="InterPro" id="IPR052781">
    <property type="entry name" value="Cys_protease_inhibitor_I42"/>
</dbReference>
<proteinExistence type="predicted"/>
<organism evidence="4 5">
    <name type="scientific">Lucifera butyrica</name>
    <dbReference type="NCBI Taxonomy" id="1351585"/>
    <lineage>
        <taxon>Bacteria</taxon>
        <taxon>Bacillati</taxon>
        <taxon>Bacillota</taxon>
        <taxon>Negativicutes</taxon>
        <taxon>Veillonellales</taxon>
        <taxon>Veillonellaceae</taxon>
        <taxon>Lucifera</taxon>
    </lineage>
</organism>
<dbReference type="Pfam" id="PF09394">
    <property type="entry name" value="Inhibitor_I42"/>
    <property type="match status" value="1"/>
</dbReference>
<protein>
    <submittedName>
        <fullName evidence="4">Proteinase inhibitor i42 chagasin</fullName>
    </submittedName>
</protein>
<dbReference type="SUPFAM" id="SSF141066">
    <property type="entry name" value="ICP-like"/>
    <property type="match status" value="1"/>
</dbReference>
<reference evidence="4 5" key="1">
    <citation type="submission" date="2018-06" db="EMBL/GenBank/DDBJ databases">
        <authorList>
            <person name="Strepis N."/>
        </authorList>
    </citation>
    <scope>NUCLEOTIDE SEQUENCE [LARGE SCALE GENOMIC DNA]</scope>
    <source>
        <strain evidence="4">LUCI</strain>
    </source>
</reference>
<keyword evidence="2" id="KW-0789">Thiol protease inhibitor</keyword>
<dbReference type="InterPro" id="IPR018990">
    <property type="entry name" value="Prot_inh_I42_chagasin"/>
</dbReference>
<evidence type="ECO:0000256" key="2">
    <source>
        <dbReference type="ARBA" id="ARBA00022704"/>
    </source>
</evidence>
<dbReference type="PANTHER" id="PTHR36530">
    <property type="entry name" value="INHIBITOR OF CYSTEINE PEPTIDASE"/>
    <property type="match status" value="1"/>
</dbReference>
<keyword evidence="5" id="KW-1185">Reference proteome</keyword>
<dbReference type="OrthoDB" id="48736at2"/>
<feature type="domain" description="Proteinase inhibitor I42 chagasin" evidence="3">
    <location>
        <begin position="19"/>
        <end position="103"/>
    </location>
</feature>